<comment type="caution">
    <text evidence="2">The sequence shown here is derived from an EMBL/GenBank/DDBJ whole genome shotgun (WGS) entry which is preliminary data.</text>
</comment>
<organism evidence="2 3">
    <name type="scientific">Blastopirellula sediminis</name>
    <dbReference type="NCBI Taxonomy" id="2894196"/>
    <lineage>
        <taxon>Bacteria</taxon>
        <taxon>Pseudomonadati</taxon>
        <taxon>Planctomycetota</taxon>
        <taxon>Planctomycetia</taxon>
        <taxon>Pirellulales</taxon>
        <taxon>Pirellulaceae</taxon>
        <taxon>Blastopirellula</taxon>
    </lineage>
</organism>
<keyword evidence="3" id="KW-1185">Reference proteome</keyword>
<sequence length="130" mass="14123">MLKSLLSAFVLVALTCGVAAAQQNEKERYVVIPTDDKPFSVDQSNYVRLVGEGISGARIKIEIKGPAEVDMISFIKRVKGGNTLLGAQVKQYDLKLTGKGKVTATITVVFPDSTSEPKVKKYEFEVTGQD</sequence>
<evidence type="ECO:0000313" key="3">
    <source>
        <dbReference type="Proteomes" id="UP001139103"/>
    </source>
</evidence>
<gene>
    <name evidence="2" type="ORF">LOC68_21980</name>
</gene>
<dbReference type="AlphaFoldDB" id="A0A9X1MRK3"/>
<evidence type="ECO:0000313" key="2">
    <source>
        <dbReference type="EMBL" id="MCC9631070.1"/>
    </source>
</evidence>
<accession>A0A9X1MRK3</accession>
<proteinExistence type="predicted"/>
<evidence type="ECO:0000256" key="1">
    <source>
        <dbReference type="SAM" id="SignalP"/>
    </source>
</evidence>
<protein>
    <submittedName>
        <fullName evidence="2">Uncharacterized protein</fullName>
    </submittedName>
</protein>
<dbReference type="RefSeq" id="WP_230222725.1">
    <property type="nucleotide sequence ID" value="NZ_JAJKFT010000010.1"/>
</dbReference>
<name>A0A9X1MRK3_9BACT</name>
<feature type="signal peptide" evidence="1">
    <location>
        <begin position="1"/>
        <end position="21"/>
    </location>
</feature>
<reference evidence="2" key="1">
    <citation type="submission" date="2021-11" db="EMBL/GenBank/DDBJ databases">
        <title>Genome sequence.</title>
        <authorList>
            <person name="Sun Q."/>
        </authorList>
    </citation>
    <scope>NUCLEOTIDE SEQUENCE</scope>
    <source>
        <strain evidence="2">JC732</strain>
    </source>
</reference>
<dbReference type="EMBL" id="JAJKFT010000010">
    <property type="protein sequence ID" value="MCC9631070.1"/>
    <property type="molecule type" value="Genomic_DNA"/>
</dbReference>
<feature type="chain" id="PRO_5040847249" evidence="1">
    <location>
        <begin position="22"/>
        <end position="130"/>
    </location>
</feature>
<keyword evidence="1" id="KW-0732">Signal</keyword>
<dbReference type="Proteomes" id="UP001139103">
    <property type="component" value="Unassembled WGS sequence"/>
</dbReference>